<protein>
    <submittedName>
        <fullName evidence="1">Uncharacterized protein</fullName>
    </submittedName>
</protein>
<proteinExistence type="predicted"/>
<sequence>MLLVDAEAPSVVVTSIAEVDLGGGPYGQLGGSEGSFLGSELSFVFLVVVRLHHLSPYGSQPLLSLASHRLRHCFCTAFASLDFGFRVLRNAKGAKPYRVGFKGITTSAIHTRSNGLLFLPPLQSTMVNRSGMVEILSFHPNNQDIVYFKFNEHIVMSNLREGMLESEIAAKTPYDSCSWGEAYAFALP</sequence>
<dbReference type="EMBL" id="SMOL01000695">
    <property type="protein sequence ID" value="KAB2601732.1"/>
    <property type="molecule type" value="Genomic_DNA"/>
</dbReference>
<dbReference type="OrthoDB" id="1475472at2759"/>
<reference evidence="1 2" key="3">
    <citation type="submission" date="2019-11" db="EMBL/GenBank/DDBJ databases">
        <title>A de novo genome assembly of a pear dwarfing rootstock.</title>
        <authorList>
            <person name="Wang F."/>
            <person name="Wang J."/>
            <person name="Li S."/>
            <person name="Zhang Y."/>
            <person name="Fang M."/>
            <person name="Ma L."/>
            <person name="Zhao Y."/>
            <person name="Jiang S."/>
        </authorList>
    </citation>
    <scope>NUCLEOTIDE SEQUENCE [LARGE SCALE GENOMIC DNA]</scope>
    <source>
        <strain evidence="1">S2</strain>
        <tissue evidence="1">Leaf</tissue>
    </source>
</reference>
<comment type="caution">
    <text evidence="1">The sequence shown here is derived from an EMBL/GenBank/DDBJ whole genome shotgun (WGS) entry which is preliminary data.</text>
</comment>
<reference evidence="1 2" key="1">
    <citation type="submission" date="2019-09" db="EMBL/GenBank/DDBJ databases">
        <authorList>
            <person name="Ou C."/>
        </authorList>
    </citation>
    <scope>NUCLEOTIDE SEQUENCE [LARGE SCALE GENOMIC DNA]</scope>
    <source>
        <strain evidence="1">S2</strain>
        <tissue evidence="1">Leaf</tissue>
    </source>
</reference>
<evidence type="ECO:0000313" key="1">
    <source>
        <dbReference type="EMBL" id="KAB2601732.1"/>
    </source>
</evidence>
<gene>
    <name evidence="1" type="ORF">D8674_002737</name>
</gene>
<name>A0A5N5FKJ7_9ROSA</name>
<accession>A0A5N5FKJ7</accession>
<organism evidence="1 2">
    <name type="scientific">Pyrus ussuriensis x Pyrus communis</name>
    <dbReference type="NCBI Taxonomy" id="2448454"/>
    <lineage>
        <taxon>Eukaryota</taxon>
        <taxon>Viridiplantae</taxon>
        <taxon>Streptophyta</taxon>
        <taxon>Embryophyta</taxon>
        <taxon>Tracheophyta</taxon>
        <taxon>Spermatophyta</taxon>
        <taxon>Magnoliopsida</taxon>
        <taxon>eudicotyledons</taxon>
        <taxon>Gunneridae</taxon>
        <taxon>Pentapetalae</taxon>
        <taxon>rosids</taxon>
        <taxon>fabids</taxon>
        <taxon>Rosales</taxon>
        <taxon>Rosaceae</taxon>
        <taxon>Amygdaloideae</taxon>
        <taxon>Maleae</taxon>
        <taxon>Pyrus</taxon>
    </lineage>
</organism>
<dbReference type="Proteomes" id="UP000327157">
    <property type="component" value="Chromosome 10"/>
</dbReference>
<keyword evidence="2" id="KW-1185">Reference proteome</keyword>
<dbReference type="AlphaFoldDB" id="A0A5N5FKJ7"/>
<reference evidence="2" key="2">
    <citation type="submission" date="2019-10" db="EMBL/GenBank/DDBJ databases">
        <title>A de novo genome assembly of a pear dwarfing rootstock.</title>
        <authorList>
            <person name="Wang F."/>
            <person name="Wang J."/>
            <person name="Li S."/>
            <person name="Zhang Y."/>
            <person name="Fang M."/>
            <person name="Ma L."/>
            <person name="Zhao Y."/>
            <person name="Jiang S."/>
        </authorList>
    </citation>
    <scope>NUCLEOTIDE SEQUENCE [LARGE SCALE GENOMIC DNA]</scope>
</reference>
<evidence type="ECO:0000313" key="2">
    <source>
        <dbReference type="Proteomes" id="UP000327157"/>
    </source>
</evidence>